<evidence type="ECO:0000256" key="1">
    <source>
        <dbReference type="ARBA" id="ARBA00004123"/>
    </source>
</evidence>
<dbReference type="Pfam" id="PF10187">
    <property type="entry name" value="FAM192A_Fyv6_N"/>
    <property type="match status" value="1"/>
</dbReference>
<dbReference type="GO" id="GO:0005634">
    <property type="term" value="C:nucleus"/>
    <property type="evidence" value="ECO:0007669"/>
    <property type="project" value="UniProtKB-SubCell"/>
</dbReference>
<keyword evidence="2" id="KW-0539">Nucleus</keyword>
<dbReference type="InterPro" id="IPR039845">
    <property type="entry name" value="FAM192A"/>
</dbReference>
<organism evidence="4">
    <name type="scientific">Spongospora subterranea</name>
    <dbReference type="NCBI Taxonomy" id="70186"/>
    <lineage>
        <taxon>Eukaryota</taxon>
        <taxon>Sar</taxon>
        <taxon>Rhizaria</taxon>
        <taxon>Endomyxa</taxon>
        <taxon>Phytomyxea</taxon>
        <taxon>Plasmodiophorida</taxon>
        <taxon>Plasmodiophoridae</taxon>
        <taxon>Spongospora</taxon>
    </lineage>
</organism>
<accession>A0A0H5R946</accession>
<evidence type="ECO:0000259" key="3">
    <source>
        <dbReference type="Pfam" id="PF10187"/>
    </source>
</evidence>
<dbReference type="PANTHER" id="PTHR13495">
    <property type="entry name" value="NEFA-INTERACTING NUCLEAR PROTEIN NIP30"/>
    <property type="match status" value="1"/>
</dbReference>
<sequence>MSRFTEAAVLSSSDGVSLNMSAAVSAAAPSGKFPKSSVQMSQPPASSLFDTLQATKQEKDAEFALRISRMNAPPGLDDEEADFLNEAIEEQVKTEMIRKLSDAKAVAAFTSAVREIVREAPEPERLSFHDNILTTSANIVPTPSVIAVRKQKPKRKRDDLGTVSDSKYTISPGSIVRKKSPVKRPILAAYESSDDEP</sequence>
<reference evidence="4" key="1">
    <citation type="submission" date="2015-04" db="EMBL/GenBank/DDBJ databases">
        <title>The genome sequence of the plant pathogenic Rhizarian Plasmodiophora brassicae reveals insights in its biotrophic life cycle and the origin of chitin synthesis.</title>
        <authorList>
            <person name="Schwelm A."/>
            <person name="Fogelqvist J."/>
            <person name="Knaust A."/>
            <person name="Julke S."/>
            <person name="Lilja T."/>
            <person name="Dhandapani V."/>
            <person name="Bonilla-Rosso G."/>
            <person name="Karlsson M."/>
            <person name="Shevchenko A."/>
            <person name="Choi S.R."/>
            <person name="Kim H.G."/>
            <person name="Park J.Y."/>
            <person name="Lim Y.P."/>
            <person name="Ludwig-Muller J."/>
            <person name="Dixelius C."/>
        </authorList>
    </citation>
    <scope>NUCLEOTIDE SEQUENCE</scope>
    <source>
        <tissue evidence="4">Potato root galls</tissue>
    </source>
</reference>
<name>A0A0H5R946_9EUKA</name>
<evidence type="ECO:0000256" key="2">
    <source>
        <dbReference type="ARBA" id="ARBA00023242"/>
    </source>
</evidence>
<evidence type="ECO:0000313" key="4">
    <source>
        <dbReference type="EMBL" id="CRZ10232.1"/>
    </source>
</evidence>
<dbReference type="InterPro" id="IPR019331">
    <property type="entry name" value="FAM192A/Fyv6_N"/>
</dbReference>
<dbReference type="PANTHER" id="PTHR13495:SF0">
    <property type="entry name" value="PSME3-INTERACTING PROTEIN"/>
    <property type="match status" value="1"/>
</dbReference>
<dbReference type="AlphaFoldDB" id="A0A0H5R946"/>
<proteinExistence type="predicted"/>
<protein>
    <recommendedName>
        <fullName evidence="3">FAM192A/Fyv6 N-terminal domain-containing protein</fullName>
    </recommendedName>
</protein>
<feature type="domain" description="FAM192A/Fyv6 N-terminal" evidence="3">
    <location>
        <begin position="39"/>
        <end position="109"/>
    </location>
</feature>
<dbReference type="EMBL" id="HACM01009790">
    <property type="protein sequence ID" value="CRZ10232.1"/>
    <property type="molecule type" value="Transcribed_RNA"/>
</dbReference>
<comment type="subcellular location">
    <subcellularLocation>
        <location evidence="1">Nucleus</location>
    </subcellularLocation>
</comment>